<reference evidence="1" key="1">
    <citation type="submission" date="2022-07" db="EMBL/GenBank/DDBJ databases">
        <title>Phylogenomic reconstructions and comparative analyses of Kickxellomycotina fungi.</title>
        <authorList>
            <person name="Reynolds N.K."/>
            <person name="Stajich J.E."/>
            <person name="Barry K."/>
            <person name="Grigoriev I.V."/>
            <person name="Crous P."/>
            <person name="Smith M.E."/>
        </authorList>
    </citation>
    <scope>NUCLEOTIDE SEQUENCE</scope>
    <source>
        <strain evidence="1">CBS 102833</strain>
    </source>
</reference>
<dbReference type="EMBL" id="JANBUP010001230">
    <property type="protein sequence ID" value="KAJ2807261.1"/>
    <property type="molecule type" value="Genomic_DNA"/>
</dbReference>
<protein>
    <submittedName>
        <fullName evidence="1">Uncharacterized protein</fullName>
    </submittedName>
</protein>
<dbReference type="Proteomes" id="UP001140096">
    <property type="component" value="Unassembled WGS sequence"/>
</dbReference>
<organism evidence="1 2">
    <name type="scientific">Coemansia furcata</name>
    <dbReference type="NCBI Taxonomy" id="417177"/>
    <lineage>
        <taxon>Eukaryota</taxon>
        <taxon>Fungi</taxon>
        <taxon>Fungi incertae sedis</taxon>
        <taxon>Zoopagomycota</taxon>
        <taxon>Kickxellomycotina</taxon>
        <taxon>Kickxellomycetes</taxon>
        <taxon>Kickxellales</taxon>
        <taxon>Kickxellaceae</taxon>
        <taxon>Coemansia</taxon>
    </lineage>
</organism>
<name>A0ACC1LGH1_9FUNG</name>
<sequence length="82" mass="8111">MADRGAFLQQIQAGKRLKKTQTNEQSAVPVGRVTGGGPPASGMAPPRPPVPPPGGFSSSSISSAPAEPRAAPPPGMPSLGGL</sequence>
<feature type="non-terminal residue" evidence="1">
    <location>
        <position position="82"/>
    </location>
</feature>
<proteinExistence type="predicted"/>
<accession>A0ACC1LGH1</accession>
<keyword evidence="2" id="KW-1185">Reference proteome</keyword>
<comment type="caution">
    <text evidence="1">The sequence shown here is derived from an EMBL/GenBank/DDBJ whole genome shotgun (WGS) entry which is preliminary data.</text>
</comment>
<gene>
    <name evidence="1" type="ORF">H4S07_003626</name>
</gene>
<evidence type="ECO:0000313" key="1">
    <source>
        <dbReference type="EMBL" id="KAJ2807261.1"/>
    </source>
</evidence>
<evidence type="ECO:0000313" key="2">
    <source>
        <dbReference type="Proteomes" id="UP001140096"/>
    </source>
</evidence>